<comment type="caution">
    <text evidence="1">The sequence shown here is derived from an EMBL/GenBank/DDBJ whole genome shotgun (WGS) entry which is preliminary data.</text>
</comment>
<accession>A0A5S3Z7X7</accession>
<evidence type="ECO:0000313" key="2">
    <source>
        <dbReference type="Proteomes" id="UP000305874"/>
    </source>
</evidence>
<organism evidence="1 2">
    <name type="scientific">Pseudoalteromonas ruthenica</name>
    <dbReference type="NCBI Taxonomy" id="151081"/>
    <lineage>
        <taxon>Bacteria</taxon>
        <taxon>Pseudomonadati</taxon>
        <taxon>Pseudomonadota</taxon>
        <taxon>Gammaproteobacteria</taxon>
        <taxon>Alteromonadales</taxon>
        <taxon>Pseudoalteromonadaceae</taxon>
        <taxon>Pseudoalteromonas</taxon>
    </lineage>
</organism>
<evidence type="ECO:0000313" key="1">
    <source>
        <dbReference type="EMBL" id="TMP88349.1"/>
    </source>
</evidence>
<dbReference type="RefSeq" id="WP_138547280.1">
    <property type="nucleotide sequence ID" value="NZ_PNCG01000002.1"/>
</dbReference>
<sequence>MEVNYVKLYFTITLSLGTVLGVYEGFKALNSSPPPRPLTKQQPVVINPAPSVDTEKLVQKVLQQAQAQSVDVFKQAHKTASETVFEMQQSYAQSVHKQIKENMDKQNAERMRRLNGQKKNWETCRFWKAEYKEAKSAYNRAMMDGACERAMNPN</sequence>
<gene>
    <name evidence="1" type="ORF">CWC05_02630</name>
</gene>
<dbReference type="AlphaFoldDB" id="A0A5S3Z7X7"/>
<dbReference type="EMBL" id="PNCG01000002">
    <property type="protein sequence ID" value="TMP88349.1"/>
    <property type="molecule type" value="Genomic_DNA"/>
</dbReference>
<proteinExistence type="predicted"/>
<reference evidence="1 2" key="1">
    <citation type="submission" date="2017-12" db="EMBL/GenBank/DDBJ databases">
        <authorList>
            <person name="Paulsen S."/>
            <person name="Gram L.K."/>
        </authorList>
    </citation>
    <scope>NUCLEOTIDE SEQUENCE [LARGE SCALE GENOMIC DNA]</scope>
    <source>
        <strain evidence="1 2">S2897</strain>
    </source>
</reference>
<dbReference type="Proteomes" id="UP000305874">
    <property type="component" value="Unassembled WGS sequence"/>
</dbReference>
<protein>
    <submittedName>
        <fullName evidence="1">Uncharacterized protein</fullName>
    </submittedName>
</protein>
<name>A0A5S3Z7X7_9GAMM</name>
<reference evidence="2" key="2">
    <citation type="submission" date="2019-06" db="EMBL/GenBank/DDBJ databases">
        <title>Co-occurence of chitin degradation, pigmentation and bioactivity in marine Pseudoalteromonas.</title>
        <authorList>
            <person name="Sonnenschein E.C."/>
            <person name="Bech P.K."/>
        </authorList>
    </citation>
    <scope>NUCLEOTIDE SEQUENCE [LARGE SCALE GENOMIC DNA]</scope>
    <source>
        <strain evidence="2">S2897</strain>
    </source>
</reference>